<evidence type="ECO:0000313" key="2">
    <source>
        <dbReference type="Proteomes" id="UP001432027"/>
    </source>
</evidence>
<organism evidence="1 2">
    <name type="scientific">Pristionchus entomophagus</name>
    <dbReference type="NCBI Taxonomy" id="358040"/>
    <lineage>
        <taxon>Eukaryota</taxon>
        <taxon>Metazoa</taxon>
        <taxon>Ecdysozoa</taxon>
        <taxon>Nematoda</taxon>
        <taxon>Chromadorea</taxon>
        <taxon>Rhabditida</taxon>
        <taxon>Rhabditina</taxon>
        <taxon>Diplogasteromorpha</taxon>
        <taxon>Diplogasteroidea</taxon>
        <taxon>Neodiplogasteridae</taxon>
        <taxon>Pristionchus</taxon>
    </lineage>
</organism>
<name>A0AAV5TE78_9BILA</name>
<feature type="non-terminal residue" evidence="1">
    <location>
        <position position="1"/>
    </location>
</feature>
<sequence>RAVFPSLLSPLRTRHVRTRLRQGRWRRSSALSRPVGYAGRSGTLHVLRRLHHIGLWGPPLGHYHRALVLSTRRIVHAVLLPRETPQVHELRHDERQSQLACSSCSK</sequence>
<gene>
    <name evidence="1" type="ORF">PENTCL1PPCAC_12226</name>
</gene>
<accession>A0AAV5TE78</accession>
<comment type="caution">
    <text evidence="1">The sequence shown here is derived from an EMBL/GenBank/DDBJ whole genome shotgun (WGS) entry which is preliminary data.</text>
</comment>
<evidence type="ECO:0000313" key="1">
    <source>
        <dbReference type="EMBL" id="GMS90051.1"/>
    </source>
</evidence>
<dbReference type="EMBL" id="BTSX01000003">
    <property type="protein sequence ID" value="GMS90051.1"/>
    <property type="molecule type" value="Genomic_DNA"/>
</dbReference>
<dbReference type="AlphaFoldDB" id="A0AAV5TE78"/>
<protein>
    <submittedName>
        <fullName evidence="1">Uncharacterized protein</fullName>
    </submittedName>
</protein>
<proteinExistence type="predicted"/>
<keyword evidence="2" id="KW-1185">Reference proteome</keyword>
<dbReference type="Proteomes" id="UP001432027">
    <property type="component" value="Unassembled WGS sequence"/>
</dbReference>
<reference evidence="1" key="1">
    <citation type="submission" date="2023-10" db="EMBL/GenBank/DDBJ databases">
        <title>Genome assembly of Pristionchus species.</title>
        <authorList>
            <person name="Yoshida K."/>
            <person name="Sommer R.J."/>
        </authorList>
    </citation>
    <scope>NUCLEOTIDE SEQUENCE</scope>
    <source>
        <strain evidence="1">RS0144</strain>
    </source>
</reference>